<feature type="signal peptide" evidence="6">
    <location>
        <begin position="1"/>
        <end position="21"/>
    </location>
</feature>
<evidence type="ECO:0000313" key="8">
    <source>
        <dbReference type="EMBL" id="MBM6857850.1"/>
    </source>
</evidence>
<feature type="domain" description="Spi protease inhibitor" evidence="7">
    <location>
        <begin position="49"/>
        <end position="137"/>
    </location>
</feature>
<keyword evidence="9" id="KW-1185">Reference proteome</keyword>
<dbReference type="InterPro" id="IPR000200">
    <property type="entry name" value="Peptidase_C10"/>
</dbReference>
<comment type="similarity">
    <text evidence="1">Belongs to the peptidase C10 family.</text>
</comment>
<accession>A0AA41DCA4</accession>
<evidence type="ECO:0000256" key="2">
    <source>
        <dbReference type="ARBA" id="ARBA00022670"/>
    </source>
</evidence>
<dbReference type="GO" id="GO:0006508">
    <property type="term" value="P:proteolysis"/>
    <property type="evidence" value="ECO:0007669"/>
    <property type="project" value="UniProtKB-KW"/>
</dbReference>
<protein>
    <submittedName>
        <fullName evidence="8">C10 family peptidase</fullName>
    </submittedName>
</protein>
<dbReference type="Pfam" id="PF01640">
    <property type="entry name" value="Peptidase_C10"/>
    <property type="match status" value="1"/>
</dbReference>
<evidence type="ECO:0000256" key="5">
    <source>
        <dbReference type="ARBA" id="ARBA00022807"/>
    </source>
</evidence>
<evidence type="ECO:0000256" key="6">
    <source>
        <dbReference type="SAM" id="SignalP"/>
    </source>
</evidence>
<evidence type="ECO:0000256" key="1">
    <source>
        <dbReference type="ARBA" id="ARBA00009693"/>
    </source>
</evidence>
<dbReference type="InterPro" id="IPR025896">
    <property type="entry name" value="Spi_Prtas-inh"/>
</dbReference>
<dbReference type="Pfam" id="PF13734">
    <property type="entry name" value="Inhibitor_I69"/>
    <property type="match status" value="1"/>
</dbReference>
<dbReference type="Gene3D" id="3.90.70.50">
    <property type="entry name" value="Peptidase C10, streptopain"/>
    <property type="match status" value="2"/>
</dbReference>
<reference evidence="8 9" key="1">
    <citation type="journal article" date="2021" name="Sci. Rep.">
        <title>The distribution of antibiotic resistance genes in chicken gut microbiota commensals.</title>
        <authorList>
            <person name="Juricova H."/>
            <person name="Matiasovicova J."/>
            <person name="Kubasova T."/>
            <person name="Cejkova D."/>
            <person name="Rychlik I."/>
        </authorList>
    </citation>
    <scope>NUCLEOTIDE SEQUENCE [LARGE SCALE GENOMIC DNA]</scope>
    <source>
        <strain evidence="8 9">An421</strain>
    </source>
</reference>
<dbReference type="Proteomes" id="UP000698924">
    <property type="component" value="Unassembled WGS sequence"/>
</dbReference>
<keyword evidence="3 6" id="KW-0732">Signal</keyword>
<evidence type="ECO:0000256" key="3">
    <source>
        <dbReference type="ARBA" id="ARBA00022729"/>
    </source>
</evidence>
<dbReference type="SUPFAM" id="SSF54001">
    <property type="entry name" value="Cysteine proteinases"/>
    <property type="match status" value="1"/>
</dbReference>
<keyword evidence="4" id="KW-0378">Hydrolase</keyword>
<name>A0AA41DCA4_9BACT</name>
<dbReference type="InterPro" id="IPR038765">
    <property type="entry name" value="Papain-like_cys_pep_sf"/>
</dbReference>
<feature type="chain" id="PRO_5041301709" evidence="6">
    <location>
        <begin position="22"/>
        <end position="495"/>
    </location>
</feature>
<keyword evidence="5" id="KW-0788">Thiol protease</keyword>
<dbReference type="AlphaFoldDB" id="A0AA41DCA4"/>
<proteinExistence type="inferred from homology"/>
<evidence type="ECO:0000313" key="9">
    <source>
        <dbReference type="Proteomes" id="UP000698924"/>
    </source>
</evidence>
<dbReference type="GO" id="GO:0008234">
    <property type="term" value="F:cysteine-type peptidase activity"/>
    <property type="evidence" value="ECO:0007669"/>
    <property type="project" value="UniProtKB-KW"/>
</dbReference>
<dbReference type="InterPro" id="IPR044934">
    <property type="entry name" value="Streptopain_sf"/>
</dbReference>
<dbReference type="PROSITE" id="PS51257">
    <property type="entry name" value="PROKAR_LIPOPROTEIN"/>
    <property type="match status" value="1"/>
</dbReference>
<comment type="caution">
    <text evidence="8">The sequence shown here is derived from an EMBL/GenBank/DDBJ whole genome shotgun (WGS) entry which is preliminary data.</text>
</comment>
<evidence type="ECO:0000259" key="7">
    <source>
        <dbReference type="Pfam" id="PF13734"/>
    </source>
</evidence>
<dbReference type="EMBL" id="JACJMO010000013">
    <property type="protein sequence ID" value="MBM6857850.1"/>
    <property type="molecule type" value="Genomic_DNA"/>
</dbReference>
<sequence length="495" mass="56737">MKCSTAFVLLSVSLLSFSCQNEDLDLQNGIVNSKVFVDENLTSNSFNLNVSEEEAVRTASSFLSDNSQLTRSSVQNISNVEALTNQQGDTLIYAVNFADNQGYVLVAATKKYTPILGYAEKGHFDATVKGLDIWLEDEMNILTACLSDTTEMFNRQWGEYMIERSPTKVSTRVESAFPQNLDWWWMEFANELTYPDYSSNYEDQTAAPGELINSYCYHIDEARSFFPDFSYIFDEMAAKCASLGYDERDVIYHFRDFKDYQVHGPILKTNWHQGWPYNWKVDKPLGCVTVAVGQIMYHHKIPAYYDWESINVSNRETDAQGSFFKNLGESLGIDYSGDDSGASIEDAERVLKSFGYKVKQTDEYTVAQINMAFRFNNPILMGGHTHQILGFDAGNGHAWVCDGYKYENYTTIMTVYFPEVNRPTDGLYTENPYREQWSLRGEAKSGSSYLHMNWGWKKDADEDEDENGTWNLYGDYTAPNEKVYHRNTEFLFVEP</sequence>
<gene>
    <name evidence="8" type="ORF">H6D15_09610</name>
</gene>
<evidence type="ECO:0000256" key="4">
    <source>
        <dbReference type="ARBA" id="ARBA00022801"/>
    </source>
</evidence>
<dbReference type="RefSeq" id="WP_204972070.1">
    <property type="nucleotide sequence ID" value="NZ_JAAZTS010000013.1"/>
</dbReference>
<organism evidence="8 9">
    <name type="scientific">Caecibacteroides pullorum</name>
    <dbReference type="NCBI Taxonomy" id="2725562"/>
    <lineage>
        <taxon>Bacteria</taxon>
        <taxon>Pseudomonadati</taxon>
        <taxon>Bacteroidota</taxon>
        <taxon>Bacteroidia</taxon>
        <taxon>Bacteroidales</taxon>
        <taxon>Bacteroidaceae</taxon>
        <taxon>Caecibacteroides</taxon>
    </lineage>
</organism>
<keyword evidence="2" id="KW-0645">Protease</keyword>